<evidence type="ECO:0008006" key="7">
    <source>
        <dbReference type="Google" id="ProtNLM"/>
    </source>
</evidence>
<feature type="region of interest" description="Disordered" evidence="2">
    <location>
        <begin position="748"/>
        <end position="773"/>
    </location>
</feature>
<evidence type="ECO:0000256" key="1">
    <source>
        <dbReference type="ARBA" id="ARBA00022801"/>
    </source>
</evidence>
<feature type="region of interest" description="Disordered" evidence="2">
    <location>
        <begin position="66"/>
        <end position="109"/>
    </location>
</feature>
<comment type="caution">
    <text evidence="5">The sequence shown here is derived from an EMBL/GenBank/DDBJ whole genome shotgun (WGS) entry which is preliminary data.</text>
</comment>
<dbReference type="InterPro" id="IPR027417">
    <property type="entry name" value="P-loop_NTPase"/>
</dbReference>
<accession>A0A836GTY1</accession>
<dbReference type="GO" id="GO:0016787">
    <property type="term" value="F:hydrolase activity"/>
    <property type="evidence" value="ECO:0007669"/>
    <property type="project" value="UniProtKB-KW"/>
</dbReference>
<dbReference type="Pfam" id="PF00271">
    <property type="entry name" value="Helicase_C"/>
    <property type="match status" value="1"/>
</dbReference>
<feature type="region of interest" description="Disordered" evidence="2">
    <location>
        <begin position="1"/>
        <end position="26"/>
    </location>
</feature>
<dbReference type="CDD" id="cd18793">
    <property type="entry name" value="SF2_C_SNF"/>
    <property type="match status" value="1"/>
</dbReference>
<feature type="compositionally biased region" description="Basic and acidic residues" evidence="2">
    <location>
        <begin position="79"/>
        <end position="88"/>
    </location>
</feature>
<evidence type="ECO:0000259" key="3">
    <source>
        <dbReference type="PROSITE" id="PS51192"/>
    </source>
</evidence>
<dbReference type="PROSITE" id="PS51192">
    <property type="entry name" value="HELICASE_ATP_BIND_1"/>
    <property type="match status" value="1"/>
</dbReference>
<dbReference type="PROSITE" id="PS51194">
    <property type="entry name" value="HELICASE_CTER"/>
    <property type="match status" value="1"/>
</dbReference>
<dbReference type="SUPFAM" id="SSF52540">
    <property type="entry name" value="P-loop containing nucleoside triphosphate hydrolases"/>
    <property type="match status" value="2"/>
</dbReference>
<dbReference type="InterPro" id="IPR001650">
    <property type="entry name" value="Helicase_C-like"/>
</dbReference>
<dbReference type="Gene3D" id="3.40.50.10810">
    <property type="entry name" value="Tandem AAA-ATPase domain"/>
    <property type="match status" value="1"/>
</dbReference>
<evidence type="ECO:0000256" key="2">
    <source>
        <dbReference type="SAM" id="MobiDB-lite"/>
    </source>
</evidence>
<feature type="domain" description="Helicase ATP-binding" evidence="3">
    <location>
        <begin position="132"/>
        <end position="299"/>
    </location>
</feature>
<dbReference type="GeneID" id="92518013"/>
<proteinExistence type="predicted"/>
<dbReference type="EMBL" id="JAFEUZ010000001">
    <property type="protein sequence ID" value="KAG5488097.1"/>
    <property type="molecule type" value="Genomic_DNA"/>
</dbReference>
<dbReference type="AlphaFoldDB" id="A0A836GTY1"/>
<protein>
    <recommendedName>
        <fullName evidence="7">DNA excision/repair protein SNF2</fullName>
    </recommendedName>
</protein>
<dbReference type="Pfam" id="PF00176">
    <property type="entry name" value="SNF2-rel_dom"/>
    <property type="match status" value="1"/>
</dbReference>
<feature type="domain" description="Helicase C-terminal" evidence="4">
    <location>
        <begin position="486"/>
        <end position="638"/>
    </location>
</feature>
<dbReference type="Proteomes" id="UP000673552">
    <property type="component" value="Chromosome 1"/>
</dbReference>
<dbReference type="PANTHER" id="PTHR45629:SF7">
    <property type="entry name" value="DNA EXCISION REPAIR PROTEIN ERCC-6-RELATED"/>
    <property type="match status" value="1"/>
</dbReference>
<dbReference type="InterPro" id="IPR050496">
    <property type="entry name" value="SNF2_RAD54_helicase_repair"/>
</dbReference>
<organism evidence="5 6">
    <name type="scientific">Leishmania martiniquensis</name>
    <dbReference type="NCBI Taxonomy" id="1580590"/>
    <lineage>
        <taxon>Eukaryota</taxon>
        <taxon>Discoba</taxon>
        <taxon>Euglenozoa</taxon>
        <taxon>Kinetoplastea</taxon>
        <taxon>Metakinetoplastina</taxon>
        <taxon>Trypanosomatida</taxon>
        <taxon>Trypanosomatidae</taxon>
        <taxon>Leishmaniinae</taxon>
        <taxon>Leishmania</taxon>
    </lineage>
</organism>
<dbReference type="InterPro" id="IPR000330">
    <property type="entry name" value="SNF2_N"/>
</dbReference>
<dbReference type="PANTHER" id="PTHR45629">
    <property type="entry name" value="SNF2/RAD54 FAMILY MEMBER"/>
    <property type="match status" value="1"/>
</dbReference>
<dbReference type="SMART" id="SM00487">
    <property type="entry name" value="DEXDc"/>
    <property type="match status" value="1"/>
</dbReference>
<name>A0A836GTY1_9TRYP</name>
<sequence length="960" mass="102486">MEHDDLLADLLSWRPPAPGGRNAEPGSCVATAVTASSSLTSPHAVSSQPRVGTLQATCVNTSATATKTGSASANGCDGHASDADEQRSTRRAAPASAETAPLPSEATPTLAVEPDVAKRLFPHQRAGVQWLYSRHCKSRACLLADEMGLGKTVQVAAFLGQLYAQQLIKTTILVAPPTLVSMWAAALAEWGGAPLARLVEVIHSEPRKKRQARWRKLRYGVPCVLLTTYGVLRQDAADMGATLVDYVVLDEAHLIKDPSTCVFKSALTLAARHKIALTGTPLMNTFDDMWSLFRFLDGSIIDMDKSGFNAVSATLLRGNERDASAAQREAASGELSRLQAAIRPFMLRREKKDVDAEVLSSSKEDVVVWVRLTDVQQQLYAAFLESKEVAAARNSDADVDLTVGTGGEDGAAVEKRCVGGGDPSAAATTAGAPPTPLLLLAMLSQICNHPWLSLVDEAFATALAHHPYEAPVAEIGDIFGGAKLWVALQLIRRCVSQGRRTLVFSRSKRLLHLLSFLLREWRLTYTQVDGDTPSERRCAEVHRFNSDAGVWVCLLTTQVGGVGLTFHAASAVVLLDPSWNPSADAQAVDRVHRIGQQRDVVVYRLVTCGTVEEKVYRNQIFKRMAALQSVKSSDGGECRRSPERGTGGELYRYFTRVQLRSMFAMEDFEHASTAAQLAALHPGRARSQLREELCRIDGVCDVSDNACVLAEAVDLGVAGRDGAHLVRTPSASRERTWRTGSAARTLSEAPLPQHTPTRVRSRSGDSQGEADALQRRRIDVEEALPSEHVAVDDSCDAFASSGKVADAALRPPAPTTPAVTELQGSWHISRSLPPSRPPACRAATASPLRPCGGGAKASLTTLRLPEATEEDEAVVAPLPLSPALSSKSLEHGDGALTFTAVLPTTDASCTAAHRAVATAPASWRSPDGGGALASAAVVEVREGASDGCRSAELASCRSSF</sequence>
<dbReference type="RefSeq" id="XP_067181676.1">
    <property type="nucleotide sequence ID" value="XM_067325501.1"/>
</dbReference>
<dbReference type="Gene3D" id="3.40.50.300">
    <property type="entry name" value="P-loop containing nucleotide triphosphate hydrolases"/>
    <property type="match status" value="1"/>
</dbReference>
<dbReference type="GO" id="GO:0015616">
    <property type="term" value="F:DNA translocase activity"/>
    <property type="evidence" value="ECO:0007669"/>
    <property type="project" value="TreeGrafter"/>
</dbReference>
<dbReference type="KEGG" id="lmat:92518013"/>
<dbReference type="InterPro" id="IPR038718">
    <property type="entry name" value="SNF2-like_sf"/>
</dbReference>
<evidence type="ECO:0000313" key="6">
    <source>
        <dbReference type="Proteomes" id="UP000673552"/>
    </source>
</evidence>
<gene>
    <name evidence="5" type="ORF">LSCM1_08161</name>
</gene>
<dbReference type="OrthoDB" id="413460at2759"/>
<dbReference type="InterPro" id="IPR014001">
    <property type="entry name" value="Helicase_ATP-bd"/>
</dbReference>
<reference evidence="5 6" key="1">
    <citation type="submission" date="2021-03" db="EMBL/GenBank/DDBJ databases">
        <title>Leishmania (Mundinia) martiniquensis Genome sequencing and assembly.</title>
        <authorList>
            <person name="Almutairi H."/>
            <person name="Gatherer D."/>
        </authorList>
    </citation>
    <scope>NUCLEOTIDE SEQUENCE [LARGE SCALE GENOMIC DNA]</scope>
    <source>
        <strain evidence="5">LSCM1</strain>
    </source>
</reference>
<evidence type="ECO:0000259" key="4">
    <source>
        <dbReference type="PROSITE" id="PS51194"/>
    </source>
</evidence>
<dbReference type="SMART" id="SM00490">
    <property type="entry name" value="HELICc"/>
    <property type="match status" value="1"/>
</dbReference>
<keyword evidence="1" id="KW-0378">Hydrolase</keyword>
<dbReference type="InterPro" id="IPR049730">
    <property type="entry name" value="SNF2/RAD54-like_C"/>
</dbReference>
<keyword evidence="6" id="KW-1185">Reference proteome</keyword>
<evidence type="ECO:0000313" key="5">
    <source>
        <dbReference type="EMBL" id="KAG5488097.1"/>
    </source>
</evidence>
<dbReference type="GO" id="GO:0005524">
    <property type="term" value="F:ATP binding"/>
    <property type="evidence" value="ECO:0007669"/>
    <property type="project" value="InterPro"/>
</dbReference>